<dbReference type="CDD" id="cd04878">
    <property type="entry name" value="ACT_AHAS"/>
    <property type="match status" value="1"/>
</dbReference>
<dbReference type="InterPro" id="IPR002912">
    <property type="entry name" value="ACT_dom"/>
</dbReference>
<dbReference type="InterPro" id="IPR039557">
    <property type="entry name" value="AHAS_ACT"/>
</dbReference>
<dbReference type="SUPFAM" id="SSF55021">
    <property type="entry name" value="ACT-like"/>
    <property type="match status" value="2"/>
</dbReference>
<dbReference type="PROSITE" id="PS51671">
    <property type="entry name" value="ACT"/>
    <property type="match status" value="1"/>
</dbReference>
<organism evidence="7">
    <name type="scientific">bioreactor metagenome</name>
    <dbReference type="NCBI Taxonomy" id="1076179"/>
    <lineage>
        <taxon>unclassified sequences</taxon>
        <taxon>metagenomes</taxon>
        <taxon>ecological metagenomes</taxon>
    </lineage>
</organism>
<dbReference type="PANTHER" id="PTHR30239:SF0">
    <property type="entry name" value="ACETOLACTATE SYNTHASE SMALL SUBUNIT 1, CHLOROPLASTIC"/>
    <property type="match status" value="1"/>
</dbReference>
<dbReference type="InterPro" id="IPR019455">
    <property type="entry name" value="Acetolactate_synth_ssu_C"/>
</dbReference>
<dbReference type="Gene3D" id="3.30.70.1150">
    <property type="entry name" value="ACT-like. Chain A, domain 2"/>
    <property type="match status" value="1"/>
</dbReference>
<comment type="caution">
    <text evidence="7">The sequence shown here is derived from an EMBL/GenBank/DDBJ whole genome shotgun (WGS) entry which is preliminary data.</text>
</comment>
<dbReference type="InterPro" id="IPR004789">
    <property type="entry name" value="Acetalactate_synth_ssu"/>
</dbReference>
<accession>A0A644YE70</accession>
<proteinExistence type="inferred from homology"/>
<dbReference type="PANTHER" id="PTHR30239">
    <property type="entry name" value="ACETOLACTATE SYNTHASE SMALL SUBUNIT"/>
    <property type="match status" value="1"/>
</dbReference>
<dbReference type="UniPathway" id="UPA00047">
    <property type="reaction ID" value="UER00055"/>
</dbReference>
<gene>
    <name evidence="7" type="primary">ilvH_17</name>
    <name evidence="7" type="ORF">SDC9_73301</name>
</gene>
<evidence type="ECO:0000313" key="7">
    <source>
        <dbReference type="EMBL" id="MPM26796.1"/>
    </source>
</evidence>
<dbReference type="Pfam" id="PF22629">
    <property type="entry name" value="ACT_AHAS_ss"/>
    <property type="match status" value="1"/>
</dbReference>
<evidence type="ECO:0000256" key="2">
    <source>
        <dbReference type="ARBA" id="ARBA00005025"/>
    </source>
</evidence>
<dbReference type="GO" id="GO:0003984">
    <property type="term" value="F:acetolactate synthase activity"/>
    <property type="evidence" value="ECO:0007669"/>
    <property type="project" value="UniProtKB-EC"/>
</dbReference>
<dbReference type="GO" id="GO:1990610">
    <property type="term" value="F:acetolactate synthase regulator activity"/>
    <property type="evidence" value="ECO:0007669"/>
    <property type="project" value="InterPro"/>
</dbReference>
<dbReference type="Pfam" id="PF10369">
    <property type="entry name" value="ALS_ss_C"/>
    <property type="match status" value="1"/>
</dbReference>
<keyword evidence="5" id="KW-0100">Branched-chain amino acid biosynthesis</keyword>
<dbReference type="GO" id="GO:0005829">
    <property type="term" value="C:cytosol"/>
    <property type="evidence" value="ECO:0007669"/>
    <property type="project" value="TreeGrafter"/>
</dbReference>
<dbReference type="InterPro" id="IPR027271">
    <property type="entry name" value="Acetolactate_synth/TF_NikR_C"/>
</dbReference>
<dbReference type="NCBIfam" id="TIGR00119">
    <property type="entry name" value="acolac_sm"/>
    <property type="match status" value="1"/>
</dbReference>
<dbReference type="Gene3D" id="3.30.70.260">
    <property type="match status" value="1"/>
</dbReference>
<evidence type="ECO:0000256" key="5">
    <source>
        <dbReference type="ARBA" id="ARBA00023304"/>
    </source>
</evidence>
<evidence type="ECO:0000256" key="3">
    <source>
        <dbReference type="ARBA" id="ARBA00006341"/>
    </source>
</evidence>
<keyword evidence="7" id="KW-0808">Transferase</keyword>
<comment type="pathway">
    <text evidence="1">Amino-acid biosynthesis; L-isoleucine biosynthesis; L-isoleucine from 2-oxobutanoate: step 1/4.</text>
</comment>
<reference evidence="7" key="1">
    <citation type="submission" date="2019-08" db="EMBL/GenBank/DDBJ databases">
        <authorList>
            <person name="Kucharzyk K."/>
            <person name="Murdoch R.W."/>
            <person name="Higgins S."/>
            <person name="Loffler F."/>
        </authorList>
    </citation>
    <scope>NUCLEOTIDE SEQUENCE</scope>
</reference>
<evidence type="ECO:0000256" key="1">
    <source>
        <dbReference type="ARBA" id="ARBA00004974"/>
    </source>
</evidence>
<sequence>MKEQTESILSILVENSPGVLSQISRLFSRKGYNIDSIASGTTQDPDVTRITIVMKGEQEIISQITAQLRKLLPVISVKILSNGSAVKRELVLVKVNAESREKRDEVIQIVGVFRAGIIDMSRDTITVAIMGDEEKTGALMSLLSDFGILEVVRTGTIAIERGRSTIYDDNKEKGEYGYGKNVL</sequence>
<comment type="pathway">
    <text evidence="2">Amino-acid biosynthesis; L-valine biosynthesis; L-valine from pyruvate: step 1/4.</text>
</comment>
<comment type="similarity">
    <text evidence="3">Belongs to the acetolactate synthase small subunit family.</text>
</comment>
<protein>
    <submittedName>
        <fullName evidence="7">Putative acetolactate synthase small subunit</fullName>
        <ecNumber evidence="7">2.2.1.6</ecNumber>
    </submittedName>
</protein>
<dbReference type="InterPro" id="IPR045865">
    <property type="entry name" value="ACT-like_dom_sf"/>
</dbReference>
<feature type="domain" description="ACT" evidence="6">
    <location>
        <begin position="8"/>
        <end position="82"/>
    </location>
</feature>
<dbReference type="NCBIfam" id="NF008864">
    <property type="entry name" value="PRK11895.1"/>
    <property type="match status" value="1"/>
</dbReference>
<dbReference type="GO" id="GO:0009099">
    <property type="term" value="P:L-valine biosynthetic process"/>
    <property type="evidence" value="ECO:0007669"/>
    <property type="project" value="UniProtKB-UniPathway"/>
</dbReference>
<dbReference type="EC" id="2.2.1.6" evidence="7"/>
<dbReference type="UniPathway" id="UPA00049">
    <property type="reaction ID" value="UER00059"/>
</dbReference>
<evidence type="ECO:0000259" key="6">
    <source>
        <dbReference type="PROSITE" id="PS51671"/>
    </source>
</evidence>
<dbReference type="EMBL" id="VSSQ01004828">
    <property type="protein sequence ID" value="MPM26796.1"/>
    <property type="molecule type" value="Genomic_DNA"/>
</dbReference>
<evidence type="ECO:0000256" key="4">
    <source>
        <dbReference type="ARBA" id="ARBA00022605"/>
    </source>
</evidence>
<dbReference type="GO" id="GO:0009097">
    <property type="term" value="P:isoleucine biosynthetic process"/>
    <property type="evidence" value="ECO:0007669"/>
    <property type="project" value="UniProtKB-UniPathway"/>
</dbReference>
<dbReference type="AlphaFoldDB" id="A0A644YE70"/>
<keyword evidence="4" id="KW-0028">Amino-acid biosynthesis</keyword>
<name>A0A644YE70_9ZZZZ</name>
<dbReference type="InterPro" id="IPR054480">
    <property type="entry name" value="AHAS_small-like_ACT"/>
</dbReference>